<evidence type="ECO:0000313" key="9">
    <source>
        <dbReference type="EMBL" id="GGU96689.1"/>
    </source>
</evidence>
<dbReference type="Proteomes" id="UP000654471">
    <property type="component" value="Unassembled WGS sequence"/>
</dbReference>
<dbReference type="InterPro" id="IPR006162">
    <property type="entry name" value="Ppantetheine_attach_site"/>
</dbReference>
<keyword evidence="1" id="KW-0596">Phosphopantetheine</keyword>
<dbReference type="SUPFAM" id="SSF55048">
    <property type="entry name" value="Probable ACP-binding domain of malonyl-CoA ACP transacylase"/>
    <property type="match status" value="1"/>
</dbReference>
<dbReference type="Pfam" id="PF02801">
    <property type="entry name" value="Ketoacyl-synt_C"/>
    <property type="match status" value="1"/>
</dbReference>
<dbReference type="Pfam" id="PF22621">
    <property type="entry name" value="CurL-like_PKS_C"/>
    <property type="match status" value="1"/>
</dbReference>
<dbReference type="InterPro" id="IPR009081">
    <property type="entry name" value="PP-bd_ACP"/>
</dbReference>
<dbReference type="PANTHER" id="PTHR43775">
    <property type="entry name" value="FATTY ACID SYNTHASE"/>
    <property type="match status" value="1"/>
</dbReference>
<dbReference type="SMART" id="SM01294">
    <property type="entry name" value="PKS_PP_betabranch"/>
    <property type="match status" value="1"/>
</dbReference>
<dbReference type="Pfam" id="PF00109">
    <property type="entry name" value="ketoacyl-synt"/>
    <property type="match status" value="1"/>
</dbReference>
<dbReference type="Gene3D" id="3.30.70.250">
    <property type="entry name" value="Malonyl-CoA ACP transacylase, ACP-binding"/>
    <property type="match status" value="1"/>
</dbReference>
<feature type="domain" description="Ketosynthase family 3 (KS3)" evidence="8">
    <location>
        <begin position="12"/>
        <end position="425"/>
    </location>
</feature>
<name>A0ABQ2VNY5_9ACTN</name>
<evidence type="ECO:0000256" key="6">
    <source>
        <dbReference type="SAM" id="MobiDB-lite"/>
    </source>
</evidence>
<protein>
    <submittedName>
        <fullName evidence="9">Uncharacterized protein</fullName>
    </submittedName>
</protein>
<dbReference type="InterPro" id="IPR020806">
    <property type="entry name" value="PKS_PP-bd"/>
</dbReference>
<evidence type="ECO:0000256" key="2">
    <source>
        <dbReference type="ARBA" id="ARBA00022553"/>
    </source>
</evidence>
<dbReference type="Gene3D" id="3.40.50.1820">
    <property type="entry name" value="alpha/beta hydrolase"/>
    <property type="match status" value="1"/>
</dbReference>
<dbReference type="InterPro" id="IPR014031">
    <property type="entry name" value="Ketoacyl_synth_C"/>
</dbReference>
<evidence type="ECO:0000259" key="8">
    <source>
        <dbReference type="PROSITE" id="PS52004"/>
    </source>
</evidence>
<reference evidence="10" key="1">
    <citation type="journal article" date="2019" name="Int. J. Syst. Evol. Microbiol.">
        <title>The Global Catalogue of Microorganisms (GCM) 10K type strain sequencing project: providing services to taxonomists for standard genome sequencing and annotation.</title>
        <authorList>
            <consortium name="The Broad Institute Genomics Platform"/>
            <consortium name="The Broad Institute Genome Sequencing Center for Infectious Disease"/>
            <person name="Wu L."/>
            <person name="Ma J."/>
        </authorList>
    </citation>
    <scope>NUCLEOTIDE SEQUENCE [LARGE SCALE GENOMIC DNA]</scope>
    <source>
        <strain evidence="10">JCM 3399</strain>
    </source>
</reference>
<organism evidence="9 10">
    <name type="scientific">Streptomyces albospinus</name>
    <dbReference type="NCBI Taxonomy" id="285515"/>
    <lineage>
        <taxon>Bacteria</taxon>
        <taxon>Bacillati</taxon>
        <taxon>Actinomycetota</taxon>
        <taxon>Actinomycetes</taxon>
        <taxon>Kitasatosporales</taxon>
        <taxon>Streptomycetaceae</taxon>
        <taxon>Streptomyces</taxon>
    </lineage>
</organism>
<dbReference type="InterPro" id="IPR020841">
    <property type="entry name" value="PKS_Beta-ketoAc_synthase_dom"/>
</dbReference>
<evidence type="ECO:0000256" key="1">
    <source>
        <dbReference type="ARBA" id="ARBA00022450"/>
    </source>
</evidence>
<dbReference type="SUPFAM" id="SSF47336">
    <property type="entry name" value="ACP-like"/>
    <property type="match status" value="1"/>
</dbReference>
<dbReference type="InterPro" id="IPR029058">
    <property type="entry name" value="AB_hydrolase_fold"/>
</dbReference>
<dbReference type="PROSITE" id="PS52004">
    <property type="entry name" value="KS3_2"/>
    <property type="match status" value="1"/>
</dbReference>
<dbReference type="SMART" id="SM00823">
    <property type="entry name" value="PKS_PP"/>
    <property type="match status" value="1"/>
</dbReference>
<dbReference type="PROSITE" id="PS00606">
    <property type="entry name" value="KS3_1"/>
    <property type="match status" value="1"/>
</dbReference>
<dbReference type="InterPro" id="IPR016039">
    <property type="entry name" value="Thiolase-like"/>
</dbReference>
<keyword evidence="10" id="KW-1185">Reference proteome</keyword>
<dbReference type="EMBL" id="BMRP01000053">
    <property type="protein sequence ID" value="GGU96689.1"/>
    <property type="molecule type" value="Genomic_DNA"/>
</dbReference>
<dbReference type="SMART" id="SM00825">
    <property type="entry name" value="PKS_KS"/>
    <property type="match status" value="1"/>
</dbReference>
<keyword evidence="3" id="KW-0808">Transferase</keyword>
<feature type="domain" description="Carrier" evidence="7">
    <location>
        <begin position="898"/>
        <end position="973"/>
    </location>
</feature>
<dbReference type="InterPro" id="IPR036736">
    <property type="entry name" value="ACP-like_sf"/>
</dbReference>
<dbReference type="Gene3D" id="3.40.366.10">
    <property type="entry name" value="Malonyl-Coenzyme A Acyl Carrier Protein, domain 2"/>
    <property type="match status" value="1"/>
</dbReference>
<evidence type="ECO:0000256" key="4">
    <source>
        <dbReference type="ARBA" id="ARBA00023194"/>
    </source>
</evidence>
<dbReference type="PANTHER" id="PTHR43775:SF37">
    <property type="entry name" value="SI:DKEY-61P9.11"/>
    <property type="match status" value="1"/>
</dbReference>
<evidence type="ECO:0000259" key="7">
    <source>
        <dbReference type="PROSITE" id="PS50075"/>
    </source>
</evidence>
<dbReference type="SMART" id="SM00827">
    <property type="entry name" value="PKS_AT"/>
    <property type="match status" value="1"/>
</dbReference>
<dbReference type="PROSITE" id="PS00012">
    <property type="entry name" value="PHOSPHOPANTETHEINE"/>
    <property type="match status" value="1"/>
</dbReference>
<dbReference type="InterPro" id="IPR014030">
    <property type="entry name" value="Ketoacyl_synth_N"/>
</dbReference>
<accession>A0ABQ2VNY5</accession>
<dbReference type="Gene3D" id="3.30.70.3290">
    <property type="match status" value="1"/>
</dbReference>
<dbReference type="SUPFAM" id="SSF52151">
    <property type="entry name" value="FabD/lysophospholipase-like"/>
    <property type="match status" value="1"/>
</dbReference>
<dbReference type="InterPro" id="IPR016035">
    <property type="entry name" value="Acyl_Trfase/lysoPLipase"/>
</dbReference>
<dbReference type="CDD" id="cd00833">
    <property type="entry name" value="PKS"/>
    <property type="match status" value="1"/>
</dbReference>
<sequence length="975" mass="102764">MTAAGQPVDPDSPLLAVVGMAGRYPGARDLGEFWDNLTKGRESVTRFPGDPSASEYVPALGVLEGADEFDAAFFGYSPREALILDPQQRLFLTCAWEALEDAGYDARSCPGPIGVYAGSSQTGYLDTLLAHRDRLGPVSEWQLRLATGIDFLTSRVAHRLGLTGPAVTVQTACSTSLVAVHVAAQALLAGECDLALAGGASVNVPARLPEYSEGGVISPDGRCRAFDAQAHGTVAANGVGIVVLKRLCDALEDGDRIRAVLRGTAVNNDGMDKVGFTAPGVAGQAEAIRAAHLVAEVEPDSIGYVEAHGTGTPLGDPVELAALTKAFRYGTDRRGFCRIGSVKTNIGHTDAAAGVAGFIKAVLAVGHGLIPPSLHYTSPNPEIPFEDSPFVVNTGLYEWRPDGPRRAGVSSFGIGGTNAHAILEEPPARLSAGTAPGDHLLVLSARTAEELDRAATRLAEHLQRQVAATTDAGRELADTAWTLQTGRRAFEHRRFAVVTDHAGAVEALTGAADHPPACGERPVAFLFPGQGGQHVGMGRELYESDPVFRDEVDACRALLAPTLGLDLRTVLYPDGERQCAAAAEALRDMGVAQPAVFAVEYALARMWQRRGVRPSAVAGHSLGAFVAACLAGVFSLPDALRLVAERGRLLQTLPAGAMLAVPLAEHEATELLCDGLELAAVNGPNQCVLSGPQAAVDALFARLTADGIDARRLHIAAAGHSALVEPILARFAALVAELDVKAPSIPWVCDTTGGWVSTDQAPGAEFWTAHMRRAVRFGDTLATLLADPDRILLEVGPGRTLTTLARRHPARTERHLALPSLPHPADEESALRTSLAAAGRLWTAGVELDWARLHEGHRPGRTPLPTYPFSPQRYSPLPSDGPAPTVTDRPSPDVPEPVRTGGTEEQLAQIFGQLLGLEEVAAQADFFELGGDSLIAVQLASAVRAAFGARITVKQVFTAPTPRRLARLLDAQQPA</sequence>
<dbReference type="SUPFAM" id="SSF53901">
    <property type="entry name" value="Thiolase-like"/>
    <property type="match status" value="1"/>
</dbReference>
<keyword evidence="2" id="KW-0597">Phosphoprotein</keyword>
<dbReference type="Gene3D" id="3.40.47.10">
    <property type="match status" value="1"/>
</dbReference>
<evidence type="ECO:0000313" key="10">
    <source>
        <dbReference type="Proteomes" id="UP000654471"/>
    </source>
</evidence>
<keyword evidence="5" id="KW-0012">Acyltransferase</keyword>
<dbReference type="InterPro" id="IPR001227">
    <property type="entry name" value="Ac_transferase_dom_sf"/>
</dbReference>
<dbReference type="InterPro" id="IPR014043">
    <property type="entry name" value="Acyl_transferase_dom"/>
</dbReference>
<dbReference type="InterPro" id="IPR018201">
    <property type="entry name" value="Ketoacyl_synth_AS"/>
</dbReference>
<dbReference type="RefSeq" id="WP_189307804.1">
    <property type="nucleotide sequence ID" value="NZ_BMRP01000053.1"/>
</dbReference>
<dbReference type="InterPro" id="IPR050091">
    <property type="entry name" value="PKS_NRPS_Biosynth_Enz"/>
</dbReference>
<gene>
    <name evidence="9" type="ORF">GCM10010211_75020</name>
</gene>
<dbReference type="Pfam" id="PF00698">
    <property type="entry name" value="Acyl_transf_1"/>
    <property type="match status" value="1"/>
</dbReference>
<dbReference type="Pfam" id="PF00550">
    <property type="entry name" value="PP-binding"/>
    <property type="match status" value="1"/>
</dbReference>
<dbReference type="PROSITE" id="PS50075">
    <property type="entry name" value="CARRIER"/>
    <property type="match status" value="1"/>
</dbReference>
<evidence type="ECO:0000256" key="5">
    <source>
        <dbReference type="ARBA" id="ARBA00023315"/>
    </source>
</evidence>
<keyword evidence="4" id="KW-0045">Antibiotic biosynthesis</keyword>
<dbReference type="InterPro" id="IPR016036">
    <property type="entry name" value="Malonyl_transacylase_ACP-bd"/>
</dbReference>
<comment type="caution">
    <text evidence="9">The sequence shown here is derived from an EMBL/GenBank/DDBJ whole genome shotgun (WGS) entry which is preliminary data.</text>
</comment>
<proteinExistence type="predicted"/>
<evidence type="ECO:0000256" key="3">
    <source>
        <dbReference type="ARBA" id="ARBA00022679"/>
    </source>
</evidence>
<feature type="region of interest" description="Disordered" evidence="6">
    <location>
        <begin position="856"/>
        <end position="900"/>
    </location>
</feature>